<gene>
    <name evidence="2" type="ORF">RXV94_01975</name>
</gene>
<evidence type="ECO:0000256" key="1">
    <source>
        <dbReference type="SAM" id="Phobius"/>
    </source>
</evidence>
<evidence type="ECO:0000313" key="3">
    <source>
        <dbReference type="Proteomes" id="UP001268651"/>
    </source>
</evidence>
<evidence type="ECO:0000313" key="2">
    <source>
        <dbReference type="EMBL" id="MDU8884910.1"/>
    </source>
</evidence>
<keyword evidence="1" id="KW-1133">Transmembrane helix</keyword>
<keyword evidence="1" id="KW-0812">Transmembrane</keyword>
<sequence length="115" mass="13431">MSENWITIKEVQLNNNCPECYNNSGLHLTFKQKFIETRFYKSISNEVSHEMTCKTCNTTIYPVRWKKDIERVFEYHLKAFEPKSSSVKLKKIAWVVIAIISLVIITVIVLSVMSI</sequence>
<protein>
    <submittedName>
        <fullName evidence="2">Uncharacterized protein</fullName>
    </submittedName>
</protein>
<keyword evidence="1" id="KW-0472">Membrane</keyword>
<proteinExistence type="predicted"/>
<name>A0ABU3U484_9FLAO</name>
<feature type="transmembrane region" description="Helical" evidence="1">
    <location>
        <begin position="92"/>
        <end position="113"/>
    </location>
</feature>
<reference evidence="2 3" key="1">
    <citation type="submission" date="2023-10" db="EMBL/GenBank/DDBJ databases">
        <title>Marimonas sp. nov. isolated from tidal mud flat.</title>
        <authorList>
            <person name="Jaincy N.J."/>
            <person name="Srinivasan S."/>
            <person name="Lee S.-S."/>
        </authorList>
    </citation>
    <scope>NUCLEOTIDE SEQUENCE [LARGE SCALE GENOMIC DNA]</scope>
    <source>
        <strain evidence="2 3">MJ-SS3</strain>
    </source>
</reference>
<organism evidence="2 3">
    <name type="scientific">Gilvirhabdus luticola</name>
    <dbReference type="NCBI Taxonomy" id="3079858"/>
    <lineage>
        <taxon>Bacteria</taxon>
        <taxon>Pseudomonadati</taxon>
        <taxon>Bacteroidota</taxon>
        <taxon>Flavobacteriia</taxon>
        <taxon>Flavobacteriales</taxon>
        <taxon>Flavobacteriaceae</taxon>
        <taxon>Gilvirhabdus</taxon>
    </lineage>
</organism>
<dbReference type="EMBL" id="JAWHTF010000001">
    <property type="protein sequence ID" value="MDU8884910.1"/>
    <property type="molecule type" value="Genomic_DNA"/>
</dbReference>
<comment type="caution">
    <text evidence="2">The sequence shown here is derived from an EMBL/GenBank/DDBJ whole genome shotgun (WGS) entry which is preliminary data.</text>
</comment>
<dbReference type="Proteomes" id="UP001268651">
    <property type="component" value="Unassembled WGS sequence"/>
</dbReference>
<dbReference type="RefSeq" id="WP_316660703.1">
    <property type="nucleotide sequence ID" value="NZ_JAWHTF010000001.1"/>
</dbReference>
<accession>A0ABU3U484</accession>
<keyword evidence="3" id="KW-1185">Reference proteome</keyword>